<dbReference type="InterPro" id="IPR035075">
    <property type="entry name" value="PRMT5"/>
</dbReference>
<dbReference type="AlphaFoldDB" id="A0A915KPU6"/>
<reference evidence="6" key="1">
    <citation type="submission" date="2022-11" db="UniProtKB">
        <authorList>
            <consortium name="WormBaseParasite"/>
        </authorList>
    </citation>
    <scope>IDENTIFICATION</scope>
</reference>
<dbReference type="GO" id="GO:0016274">
    <property type="term" value="F:protein-arginine N-methyltransferase activity"/>
    <property type="evidence" value="ECO:0007669"/>
    <property type="project" value="InterPro"/>
</dbReference>
<feature type="domain" description="PRMT5 TIM barrel" evidence="4">
    <location>
        <begin position="35"/>
        <end position="319"/>
    </location>
</feature>
<proteinExistence type="predicted"/>
<organism evidence="5 6">
    <name type="scientific">Romanomermis culicivorax</name>
    <name type="common">Nematode worm</name>
    <dbReference type="NCBI Taxonomy" id="13658"/>
    <lineage>
        <taxon>Eukaryota</taxon>
        <taxon>Metazoa</taxon>
        <taxon>Ecdysozoa</taxon>
        <taxon>Nematoda</taxon>
        <taxon>Enoplea</taxon>
        <taxon>Dorylaimia</taxon>
        <taxon>Mermithida</taxon>
        <taxon>Mermithoidea</taxon>
        <taxon>Mermithidae</taxon>
        <taxon>Romanomermis</taxon>
    </lineage>
</organism>
<keyword evidence="5" id="KW-1185">Reference proteome</keyword>
<dbReference type="GO" id="GO:0005634">
    <property type="term" value="C:nucleus"/>
    <property type="evidence" value="ECO:0007669"/>
    <property type="project" value="TreeGrafter"/>
</dbReference>
<sequence>MSVKSAQTDRLSAGRQIPCTDEIRKYIDTSGEEGYDFTVAHIAYPWCCLDAENLPEKLPPISRPDLILRSSDWSRLIVAKISPWIDVDSKNKKLRLFSQQALQEELSYYSYLCVPAILLELKRPKHPNLAKMINDFLESTSGPVVWAVVPTTIENSHGLPNGMSSGSGDSDVNSHLDESCSSSNFDSESEAETDTWYWFQRFRTACDNKLRLGAVLKLTSDLPENPEKLKRWMGEPLKAFTVDTSIFLTNDKRFPVLTKGHQAYIKQLFTLKIQALVTGRALHVRPKVTRSSDDDSDSTNTTSSKHCLYFSYLHHLFKSVHLRAILQNKPSLDTVSEWALGYEDFLQIPLQPLGDNLESQIYETFERDPVKYVEYKNAVADAILYKKSLQTDDHQGSNFVP</sequence>
<dbReference type="GO" id="GO:0006355">
    <property type="term" value="P:regulation of DNA-templated transcription"/>
    <property type="evidence" value="ECO:0007669"/>
    <property type="project" value="TreeGrafter"/>
</dbReference>
<dbReference type="Pfam" id="PF17285">
    <property type="entry name" value="PRMT5_TIM"/>
    <property type="match status" value="1"/>
</dbReference>
<dbReference type="InterPro" id="IPR035247">
    <property type="entry name" value="PRMT5_TIM"/>
</dbReference>
<name>A0A915KPU6_ROMCU</name>
<keyword evidence="1" id="KW-0949">S-adenosyl-L-methionine</keyword>
<dbReference type="Gene3D" id="3.20.20.150">
    <property type="entry name" value="Divalent-metal-dependent TIM barrel enzymes"/>
    <property type="match status" value="1"/>
</dbReference>
<dbReference type="Pfam" id="PF05185">
    <property type="entry name" value="PRMT5"/>
    <property type="match status" value="1"/>
</dbReference>
<protein>
    <submittedName>
        <fullName evidence="6">Uncharacterized protein</fullName>
    </submittedName>
</protein>
<dbReference type="Proteomes" id="UP000887565">
    <property type="component" value="Unplaced"/>
</dbReference>
<accession>A0A915KPU6</accession>
<dbReference type="GO" id="GO:0005829">
    <property type="term" value="C:cytosol"/>
    <property type="evidence" value="ECO:0007669"/>
    <property type="project" value="TreeGrafter"/>
</dbReference>
<evidence type="ECO:0000313" key="6">
    <source>
        <dbReference type="WBParaSite" id="nRc.2.0.1.t40095-RA"/>
    </source>
</evidence>
<dbReference type="InterPro" id="IPR029063">
    <property type="entry name" value="SAM-dependent_MTases_sf"/>
</dbReference>
<feature type="compositionally biased region" description="Polar residues" evidence="2">
    <location>
        <begin position="162"/>
        <end position="171"/>
    </location>
</feature>
<evidence type="ECO:0000256" key="2">
    <source>
        <dbReference type="SAM" id="MobiDB-lite"/>
    </source>
</evidence>
<evidence type="ECO:0000313" key="5">
    <source>
        <dbReference type="Proteomes" id="UP000887565"/>
    </source>
</evidence>
<evidence type="ECO:0000259" key="4">
    <source>
        <dbReference type="Pfam" id="PF17285"/>
    </source>
</evidence>
<dbReference type="PANTHER" id="PTHR10738:SF0">
    <property type="entry name" value="PROTEIN ARGININE N-METHYLTRANSFERASE 5"/>
    <property type="match status" value="1"/>
</dbReference>
<dbReference type="WBParaSite" id="nRc.2.0.1.t40095-RA">
    <property type="protein sequence ID" value="nRc.2.0.1.t40095-RA"/>
    <property type="gene ID" value="nRc.2.0.1.g40095"/>
</dbReference>
<feature type="domain" description="PRMT5 arginine-N-methyltransferase" evidence="3">
    <location>
        <begin position="338"/>
        <end position="391"/>
    </location>
</feature>
<evidence type="ECO:0000259" key="3">
    <source>
        <dbReference type="Pfam" id="PF05185"/>
    </source>
</evidence>
<evidence type="ECO:0000256" key="1">
    <source>
        <dbReference type="ARBA" id="ARBA00022691"/>
    </source>
</evidence>
<dbReference type="PANTHER" id="PTHR10738">
    <property type="entry name" value="PROTEIN ARGININE N-METHYLTRANSFERASE 5"/>
    <property type="match status" value="1"/>
</dbReference>
<dbReference type="Gene3D" id="3.40.50.150">
    <property type="entry name" value="Vaccinia Virus protein VP39"/>
    <property type="match status" value="1"/>
</dbReference>
<feature type="region of interest" description="Disordered" evidence="2">
    <location>
        <begin position="157"/>
        <end position="187"/>
    </location>
</feature>
<dbReference type="InterPro" id="IPR025799">
    <property type="entry name" value="Arg_MeTrfase"/>
</dbReference>